<evidence type="ECO:0000256" key="1">
    <source>
        <dbReference type="ARBA" id="ARBA00003594"/>
    </source>
</evidence>
<feature type="compositionally biased region" description="Polar residues" evidence="6">
    <location>
        <begin position="569"/>
        <end position="583"/>
    </location>
</feature>
<dbReference type="AlphaFoldDB" id="A0A9P8XWK5"/>
<evidence type="ECO:0000256" key="2">
    <source>
        <dbReference type="ARBA" id="ARBA00004421"/>
    </source>
</evidence>
<evidence type="ECO:0000256" key="6">
    <source>
        <dbReference type="SAM" id="MobiDB-lite"/>
    </source>
</evidence>
<dbReference type="GO" id="GO:0005780">
    <property type="term" value="C:extrinsic component of intraperoxisomal membrane"/>
    <property type="evidence" value="ECO:0007669"/>
    <property type="project" value="InterPro"/>
</dbReference>
<accession>A0A9P8XWK5</accession>
<comment type="similarity">
    <text evidence="3">Belongs to the INP1 family.</text>
</comment>
<feature type="compositionally biased region" description="Polar residues" evidence="6">
    <location>
        <begin position="316"/>
        <end position="325"/>
    </location>
</feature>
<feature type="compositionally biased region" description="Low complexity" evidence="6">
    <location>
        <begin position="535"/>
        <end position="561"/>
    </location>
</feature>
<gene>
    <name evidence="7" type="ORF">B0I36DRAFT_335738</name>
</gene>
<dbReference type="OrthoDB" id="4097008at2759"/>
<evidence type="ECO:0000256" key="4">
    <source>
        <dbReference type="ARBA" id="ARBA00021397"/>
    </source>
</evidence>
<feature type="region of interest" description="Disordered" evidence="6">
    <location>
        <begin position="311"/>
        <end position="350"/>
    </location>
</feature>
<feature type="compositionally biased region" description="Basic and acidic residues" evidence="6">
    <location>
        <begin position="814"/>
        <end position="827"/>
    </location>
</feature>
<protein>
    <recommendedName>
        <fullName evidence="4">Inheritance of peroxisomes protein 1</fullName>
    </recommendedName>
</protein>
<dbReference type="RefSeq" id="XP_046006586.1">
    <property type="nucleotide sequence ID" value="XM_046155518.1"/>
</dbReference>
<feature type="compositionally biased region" description="Acidic residues" evidence="6">
    <location>
        <begin position="792"/>
        <end position="801"/>
    </location>
</feature>
<dbReference type="EMBL" id="JAGTJQ010000011">
    <property type="protein sequence ID" value="KAH7018319.1"/>
    <property type="molecule type" value="Genomic_DNA"/>
</dbReference>
<feature type="compositionally biased region" description="Basic residues" evidence="6">
    <location>
        <begin position="515"/>
        <end position="524"/>
    </location>
</feature>
<organism evidence="7 8">
    <name type="scientific">Microdochium trichocladiopsis</name>
    <dbReference type="NCBI Taxonomy" id="1682393"/>
    <lineage>
        <taxon>Eukaryota</taxon>
        <taxon>Fungi</taxon>
        <taxon>Dikarya</taxon>
        <taxon>Ascomycota</taxon>
        <taxon>Pezizomycotina</taxon>
        <taxon>Sordariomycetes</taxon>
        <taxon>Xylariomycetidae</taxon>
        <taxon>Xylariales</taxon>
        <taxon>Microdochiaceae</taxon>
        <taxon>Microdochium</taxon>
    </lineage>
</organism>
<feature type="region of interest" description="Disordered" evidence="6">
    <location>
        <begin position="1"/>
        <end position="43"/>
    </location>
</feature>
<dbReference type="InterPro" id="IPR024758">
    <property type="entry name" value="Inp1"/>
</dbReference>
<keyword evidence="8" id="KW-1185">Reference proteome</keyword>
<feature type="compositionally biased region" description="Polar residues" evidence="6">
    <location>
        <begin position="267"/>
        <end position="277"/>
    </location>
</feature>
<comment type="subcellular location">
    <subcellularLocation>
        <location evidence="2">Peroxisome membrane</location>
        <topology evidence="2">Peripheral membrane protein</topology>
    </subcellularLocation>
</comment>
<dbReference type="Pfam" id="PF12634">
    <property type="entry name" value="Inp1"/>
    <property type="match status" value="1"/>
</dbReference>
<comment type="caution">
    <text evidence="7">The sequence shown here is derived from an EMBL/GenBank/DDBJ whole genome shotgun (WGS) entry which is preliminary data.</text>
</comment>
<dbReference type="Proteomes" id="UP000756346">
    <property type="component" value="Unassembled WGS sequence"/>
</dbReference>
<feature type="compositionally biased region" description="Low complexity" evidence="6">
    <location>
        <begin position="648"/>
        <end position="661"/>
    </location>
</feature>
<evidence type="ECO:0000256" key="3">
    <source>
        <dbReference type="ARBA" id="ARBA00010707"/>
    </source>
</evidence>
<feature type="compositionally biased region" description="Basic and acidic residues" evidence="6">
    <location>
        <begin position="608"/>
        <end position="622"/>
    </location>
</feature>
<feature type="compositionally biased region" description="Polar residues" evidence="6">
    <location>
        <begin position="29"/>
        <end position="38"/>
    </location>
</feature>
<comment type="function">
    <text evidence="1">Required for peroxisome inheritance.</text>
</comment>
<evidence type="ECO:0000256" key="5">
    <source>
        <dbReference type="ARBA" id="ARBA00023136"/>
    </source>
</evidence>
<feature type="region of interest" description="Disordered" evidence="6">
    <location>
        <begin position="392"/>
        <end position="428"/>
    </location>
</feature>
<feature type="region of interest" description="Disordered" evidence="6">
    <location>
        <begin position="225"/>
        <end position="277"/>
    </location>
</feature>
<feature type="region of interest" description="Disordered" evidence="6">
    <location>
        <begin position="792"/>
        <end position="827"/>
    </location>
</feature>
<keyword evidence="5" id="KW-0472">Membrane</keyword>
<name>A0A9P8XWK5_9PEZI</name>
<feature type="region of interest" description="Disordered" evidence="6">
    <location>
        <begin position="460"/>
        <end position="670"/>
    </location>
</feature>
<sequence length="827" mass="90732">MTQSEDQLGEVAFRPPRRSSTVPVMPRRASTSSVPSQDPKQEEVVETLYSHPSVKIIAFTTNERISVGRDADTRPGSLPPSSRLERTIAIGQFRIYKAPGSVAFLSCGSALQPILPKSQCWCLTEDNSRFVLQIRRPQYWRIELPAEEQDDIERAMLLREVLTQTLQFERTECPFQRSFTVELPDRPSTPVKLKAWTAEGKNLIASPFADRPAAAISPIAMAGLREATPNPRDGEHRRFQPLDPESNSSRRMRRRGSEDFSVGEIEQGTSQASLDQSSYVEQVVSNLEVNIAENPPQREARVQRANSLAHEFSPPAQRTGSNALSKSPEPRTPGKSRPGLDASPGGWFTSERSATVDAGQSTANFLNRAVHDLVEGFDTLYNNSRNLLDQQIRPRSQDSPSKSSSLAQQGQSDLEDGESPSELSDAFYTPNERGLDEAEFDAVAGETAWTSVQGAIASLAEGDLKTPTQHSTPADLKETMPATPPRSVERKQAGKGSDEPSSFEGSGYVAPVNLSKKRMSKKLAGRSYTAPPQLKVATSSSSKLKTAASSGTRASASTTATKESRETSPRGSTDSFHSVASWQSSDAPLPPSPPVSHGGSPDRQPFPHPHEDIVLDKLDIPPRDSSVSTVTPSAARFPPNPLRKAARSRSASPRARSPVESARAKSTSIEPEGHFSAAAINRRSQFRRRLRRNNLSFSRRALSPLPPAANLFTPNARRVLEDPLTTMKRLPGAILSKTFEILMSPPSHLIQLILRVARKILAGEWRGLVYGFNEGGEEIPVHWDYSDEDFANLEEEAEDDSNGLGTRGRSSSTHWDEDTSSRHWEVD</sequence>
<dbReference type="GeneID" id="70185064"/>
<evidence type="ECO:0000313" key="7">
    <source>
        <dbReference type="EMBL" id="KAH7018319.1"/>
    </source>
</evidence>
<dbReference type="GO" id="GO:0045033">
    <property type="term" value="P:peroxisome inheritance"/>
    <property type="evidence" value="ECO:0007669"/>
    <property type="project" value="InterPro"/>
</dbReference>
<evidence type="ECO:0000313" key="8">
    <source>
        <dbReference type="Proteomes" id="UP000756346"/>
    </source>
</evidence>
<proteinExistence type="inferred from homology"/>
<reference evidence="7" key="1">
    <citation type="journal article" date="2021" name="Nat. Commun.">
        <title>Genetic determinants of endophytism in the Arabidopsis root mycobiome.</title>
        <authorList>
            <person name="Mesny F."/>
            <person name="Miyauchi S."/>
            <person name="Thiergart T."/>
            <person name="Pickel B."/>
            <person name="Atanasova L."/>
            <person name="Karlsson M."/>
            <person name="Huettel B."/>
            <person name="Barry K.W."/>
            <person name="Haridas S."/>
            <person name="Chen C."/>
            <person name="Bauer D."/>
            <person name="Andreopoulos W."/>
            <person name="Pangilinan J."/>
            <person name="LaButti K."/>
            <person name="Riley R."/>
            <person name="Lipzen A."/>
            <person name="Clum A."/>
            <person name="Drula E."/>
            <person name="Henrissat B."/>
            <person name="Kohler A."/>
            <person name="Grigoriev I.V."/>
            <person name="Martin F.M."/>
            <person name="Hacquard S."/>
        </authorList>
    </citation>
    <scope>NUCLEOTIDE SEQUENCE</scope>
    <source>
        <strain evidence="7">MPI-CAGE-CH-0230</strain>
    </source>
</reference>
<feature type="compositionally biased region" description="Basic and acidic residues" evidence="6">
    <location>
        <begin position="487"/>
        <end position="498"/>
    </location>
</feature>